<protein>
    <submittedName>
        <fullName evidence="1">Uncharacterized protein</fullName>
    </submittedName>
</protein>
<sequence length="295" mass="32445">MAQHPTHHVDKKLFSSTNDMNNLVQNCTTRDNITISAQSATCLSEHLEVLNRHITTHVDDGAGGLHASIQYGLDRPQLMTCSQNVGLGMATSLSDFNNSGVVTLLLGTGPPTVPESQKPLESHIVSLGPGFESTEMILLHEAYARWSQTGRFPSDKPPNISKTPPKMYLSLATRSDFRIFSSDTSVAMQGHLIMWSPIPPKWNLHDDHLMSVTNEINLSVLNPRANSAVTMLWADRQGSFCPSTECSVVSSSTEKFWFEISDNDGSDPVIVDNGGSGFAIEQDSMFVAFKRTKHW</sequence>
<dbReference type="Proteomes" id="UP000799118">
    <property type="component" value="Unassembled WGS sequence"/>
</dbReference>
<dbReference type="AlphaFoldDB" id="A0A6A4GDX1"/>
<accession>A0A6A4GDX1</accession>
<gene>
    <name evidence="1" type="ORF">BT96DRAFT_982488</name>
</gene>
<proteinExistence type="predicted"/>
<reference evidence="1" key="1">
    <citation type="journal article" date="2019" name="Environ. Microbiol.">
        <title>Fungal ecological strategies reflected in gene transcription - a case study of two litter decomposers.</title>
        <authorList>
            <person name="Barbi F."/>
            <person name="Kohler A."/>
            <person name="Barry K."/>
            <person name="Baskaran P."/>
            <person name="Daum C."/>
            <person name="Fauchery L."/>
            <person name="Ihrmark K."/>
            <person name="Kuo A."/>
            <person name="LaButti K."/>
            <person name="Lipzen A."/>
            <person name="Morin E."/>
            <person name="Grigoriev I.V."/>
            <person name="Henrissat B."/>
            <person name="Lindahl B."/>
            <person name="Martin F."/>
        </authorList>
    </citation>
    <scope>NUCLEOTIDE SEQUENCE</scope>
    <source>
        <strain evidence="1">JB14</strain>
    </source>
</reference>
<organism evidence="1 2">
    <name type="scientific">Gymnopus androsaceus JB14</name>
    <dbReference type="NCBI Taxonomy" id="1447944"/>
    <lineage>
        <taxon>Eukaryota</taxon>
        <taxon>Fungi</taxon>
        <taxon>Dikarya</taxon>
        <taxon>Basidiomycota</taxon>
        <taxon>Agaricomycotina</taxon>
        <taxon>Agaricomycetes</taxon>
        <taxon>Agaricomycetidae</taxon>
        <taxon>Agaricales</taxon>
        <taxon>Marasmiineae</taxon>
        <taxon>Omphalotaceae</taxon>
        <taxon>Gymnopus</taxon>
    </lineage>
</organism>
<evidence type="ECO:0000313" key="1">
    <source>
        <dbReference type="EMBL" id="KAE9383631.1"/>
    </source>
</evidence>
<name>A0A6A4GDX1_9AGAR</name>
<keyword evidence="2" id="KW-1185">Reference proteome</keyword>
<evidence type="ECO:0000313" key="2">
    <source>
        <dbReference type="Proteomes" id="UP000799118"/>
    </source>
</evidence>
<dbReference type="EMBL" id="ML770383">
    <property type="protein sequence ID" value="KAE9383631.1"/>
    <property type="molecule type" value="Genomic_DNA"/>
</dbReference>
<dbReference type="OrthoDB" id="5985073at2759"/>